<dbReference type="AlphaFoldDB" id="A0A0S4J0S6"/>
<evidence type="ECO:0000313" key="4">
    <source>
        <dbReference type="EMBL" id="CUG41771.1"/>
    </source>
</evidence>
<gene>
    <name evidence="4" type="ORF">BSAL_79105</name>
</gene>
<evidence type="ECO:0000313" key="5">
    <source>
        <dbReference type="Proteomes" id="UP000051952"/>
    </source>
</evidence>
<dbReference type="PANTHER" id="PTHR12271:SF97">
    <property type="entry name" value="MITOCHONDRIAL EDITOSOME-LIKE COMPLEX ASSOCIATED TUTASE"/>
    <property type="match status" value="1"/>
</dbReference>
<dbReference type="VEuPathDB" id="TriTrypDB:BSAL_79105"/>
<organism evidence="4 5">
    <name type="scientific">Bodo saltans</name>
    <name type="common">Flagellated protozoan</name>
    <dbReference type="NCBI Taxonomy" id="75058"/>
    <lineage>
        <taxon>Eukaryota</taxon>
        <taxon>Discoba</taxon>
        <taxon>Euglenozoa</taxon>
        <taxon>Kinetoplastea</taxon>
        <taxon>Metakinetoplastina</taxon>
        <taxon>Eubodonida</taxon>
        <taxon>Bodonidae</taxon>
        <taxon>Bodo</taxon>
    </lineage>
</organism>
<dbReference type="InterPro" id="IPR043519">
    <property type="entry name" value="NT_sf"/>
</dbReference>
<keyword evidence="5" id="KW-1185">Reference proteome</keyword>
<dbReference type="OrthoDB" id="2274644at2759"/>
<dbReference type="Gene3D" id="3.30.460.10">
    <property type="entry name" value="Beta Polymerase, domain 2"/>
    <property type="match status" value="1"/>
</dbReference>
<dbReference type="EMBL" id="CYKH01000798">
    <property type="protein sequence ID" value="CUG41771.1"/>
    <property type="molecule type" value="Genomic_DNA"/>
</dbReference>
<sequence length="395" mass="44785">MMEHYRSSCPPADHKEVLADLQARILDVAARSVNKGHVELFGSHVSGFCKPTSDADLSLTYRNFSPWLQGLPRIDEQDAKRLNRFAKEAAELGMDEVKFIKARIPVVQMIDAVSGIQVDVTIGNVGGVENSKILAHIHDIHPDLIGSYIHLVKEWGKAREVIAPDKSTFNSFTMTTMALMVLQELGLVPIFHKPTGDFGELREEDVLLALESWKLPPIYATLTTDEQLGEAVYFLFQKFSEYYSRFDFKNGTVSLMYPRRQRAIYEQIVSKHLELFASRKREEWITYIADHKDDGPFSEEALQIAMRHEIAQRPSNSPFVVEDFVNYVNCGRRVPVSRVVHCIGEWKRLNDLLIAETAVTFEDVFLPTNKVPKFDGFEGFGSRGGRVQSFGANSR</sequence>
<protein>
    <recommendedName>
        <fullName evidence="1">RNA uridylyltransferase</fullName>
        <ecNumber evidence="1">2.7.7.52</ecNumber>
    </recommendedName>
</protein>
<dbReference type="FunFam" id="3.30.460.10:FF:000069">
    <property type="entry name" value="Mitochondrial editosome-like complex associated TUTase"/>
    <property type="match status" value="1"/>
</dbReference>
<name>A0A0S4J0S6_BODSA</name>
<dbReference type="GO" id="GO:0050265">
    <property type="term" value="F:RNA uridylyltransferase activity"/>
    <property type="evidence" value="ECO:0007669"/>
    <property type="project" value="UniProtKB-EC"/>
</dbReference>
<reference evidence="5" key="1">
    <citation type="submission" date="2015-09" db="EMBL/GenBank/DDBJ databases">
        <authorList>
            <consortium name="Pathogen Informatics"/>
        </authorList>
    </citation>
    <scope>NUCLEOTIDE SEQUENCE [LARGE SCALE GENOMIC DNA]</scope>
    <source>
        <strain evidence="5">Lake Konstanz</strain>
    </source>
</reference>
<dbReference type="Proteomes" id="UP000051952">
    <property type="component" value="Unassembled WGS sequence"/>
</dbReference>
<dbReference type="GO" id="GO:0031123">
    <property type="term" value="P:RNA 3'-end processing"/>
    <property type="evidence" value="ECO:0007669"/>
    <property type="project" value="TreeGrafter"/>
</dbReference>
<evidence type="ECO:0000256" key="1">
    <source>
        <dbReference type="ARBA" id="ARBA00012472"/>
    </source>
</evidence>
<comment type="catalytic activity">
    <reaction evidence="2">
        <text>RNA(n) + UTP = RNA(n)-3'-uridine ribonucleotide + diphosphate</text>
        <dbReference type="Rhea" id="RHEA:14785"/>
        <dbReference type="Rhea" id="RHEA-COMP:14527"/>
        <dbReference type="Rhea" id="RHEA-COMP:17348"/>
        <dbReference type="ChEBI" id="CHEBI:33019"/>
        <dbReference type="ChEBI" id="CHEBI:46398"/>
        <dbReference type="ChEBI" id="CHEBI:140395"/>
        <dbReference type="ChEBI" id="CHEBI:173116"/>
        <dbReference type="EC" id="2.7.7.52"/>
    </reaction>
</comment>
<dbReference type="Pfam" id="PF22600">
    <property type="entry name" value="MTPAP-like_central"/>
    <property type="match status" value="1"/>
</dbReference>
<dbReference type="Gene3D" id="1.10.1410.10">
    <property type="match status" value="1"/>
</dbReference>
<dbReference type="CDD" id="cd05402">
    <property type="entry name" value="NT_PAP_TUTase"/>
    <property type="match status" value="1"/>
</dbReference>
<accession>A0A0S4J0S6</accession>
<evidence type="ECO:0000259" key="3">
    <source>
        <dbReference type="Pfam" id="PF22600"/>
    </source>
</evidence>
<evidence type="ECO:0000256" key="2">
    <source>
        <dbReference type="ARBA" id="ARBA00049105"/>
    </source>
</evidence>
<feature type="domain" description="Poly(A) RNA polymerase mitochondrial-like central palm" evidence="3">
    <location>
        <begin position="1"/>
        <end position="137"/>
    </location>
</feature>
<proteinExistence type="predicted"/>
<dbReference type="SUPFAM" id="SSF81631">
    <property type="entry name" value="PAP/OAS1 substrate-binding domain"/>
    <property type="match status" value="1"/>
</dbReference>
<dbReference type="InterPro" id="IPR054708">
    <property type="entry name" value="MTPAP-like_central"/>
</dbReference>
<dbReference type="SUPFAM" id="SSF81301">
    <property type="entry name" value="Nucleotidyltransferase"/>
    <property type="match status" value="1"/>
</dbReference>
<dbReference type="PANTHER" id="PTHR12271">
    <property type="entry name" value="POLY A POLYMERASE CID PAP -RELATED"/>
    <property type="match status" value="1"/>
</dbReference>
<dbReference type="OMA" id="GAYIHLV"/>
<dbReference type="GO" id="GO:0005739">
    <property type="term" value="C:mitochondrion"/>
    <property type="evidence" value="ECO:0007669"/>
    <property type="project" value="UniProtKB-ARBA"/>
</dbReference>
<dbReference type="EC" id="2.7.7.52" evidence="1"/>